<dbReference type="InterPro" id="IPR037401">
    <property type="entry name" value="SnoaL-like"/>
</dbReference>
<evidence type="ECO:0000259" key="1">
    <source>
        <dbReference type="Pfam" id="PF12680"/>
    </source>
</evidence>
<gene>
    <name evidence="2" type="ORF">L3V18_06490</name>
</gene>
<evidence type="ECO:0000313" key="3">
    <source>
        <dbReference type="Proteomes" id="UP001430796"/>
    </source>
</evidence>
<dbReference type="Gene3D" id="3.10.450.50">
    <property type="match status" value="1"/>
</dbReference>
<protein>
    <submittedName>
        <fullName evidence="2">Nuclear transport factor 2 family protein</fullName>
    </submittedName>
</protein>
<accession>A0ABS9HR70</accession>
<reference evidence="2" key="2">
    <citation type="submission" date="2022-01" db="EMBL/GenBank/DDBJ databases">
        <authorList>
            <person name="Zhou L.Y."/>
        </authorList>
    </citation>
    <scope>NUCLEOTIDE SEQUENCE</scope>
    <source>
        <strain evidence="2">TLK-CK17</strain>
    </source>
</reference>
<sequence>MSATALPPPLDRFVAAVNRGDADSAFALFATDGEVDDWGRRFATTRDIRRWSDREFVGAGGHLRVVRVARSGDQVTVDAQWTSPHYSGDSRFVFTLDGERIRRMRIVGE</sequence>
<dbReference type="EMBL" id="JAKJPO010000003">
    <property type="protein sequence ID" value="MCF7221440.1"/>
    <property type="molecule type" value="Genomic_DNA"/>
</dbReference>
<feature type="domain" description="SnoaL-like" evidence="1">
    <location>
        <begin position="11"/>
        <end position="103"/>
    </location>
</feature>
<dbReference type="RefSeq" id="WP_237053872.1">
    <property type="nucleotide sequence ID" value="NZ_JAKJPO010000003.1"/>
</dbReference>
<reference evidence="2" key="1">
    <citation type="submission" date="2022-01" db="EMBL/GenBank/DDBJ databases">
        <title>Lysobacter chinensis sp. nov., a bacterium isolated from cow dung compost.</title>
        <authorList>
            <person name="Liu Y."/>
        </authorList>
    </citation>
    <scope>NUCLEOTIDE SEQUENCE</scope>
    <source>
        <strain evidence="2">TLK-CK17</strain>
    </source>
</reference>
<dbReference type="InterPro" id="IPR032710">
    <property type="entry name" value="NTF2-like_dom_sf"/>
</dbReference>
<comment type="caution">
    <text evidence="2">The sequence shown here is derived from an EMBL/GenBank/DDBJ whole genome shotgun (WGS) entry which is preliminary data.</text>
</comment>
<evidence type="ECO:0000313" key="2">
    <source>
        <dbReference type="EMBL" id="MCF7221440.1"/>
    </source>
</evidence>
<keyword evidence="3" id="KW-1185">Reference proteome</keyword>
<name>A0ABS9HR70_9GAMM</name>
<dbReference type="Proteomes" id="UP001430796">
    <property type="component" value="Unassembled WGS sequence"/>
</dbReference>
<organism evidence="2 3">
    <name type="scientific">Marilutibacter chinensis</name>
    <dbReference type="NCBI Taxonomy" id="2912247"/>
    <lineage>
        <taxon>Bacteria</taxon>
        <taxon>Pseudomonadati</taxon>
        <taxon>Pseudomonadota</taxon>
        <taxon>Gammaproteobacteria</taxon>
        <taxon>Lysobacterales</taxon>
        <taxon>Lysobacteraceae</taxon>
        <taxon>Marilutibacter</taxon>
    </lineage>
</organism>
<dbReference type="SUPFAM" id="SSF54427">
    <property type="entry name" value="NTF2-like"/>
    <property type="match status" value="1"/>
</dbReference>
<dbReference type="Pfam" id="PF12680">
    <property type="entry name" value="SnoaL_2"/>
    <property type="match status" value="1"/>
</dbReference>
<proteinExistence type="predicted"/>